<feature type="region of interest" description="Disordered" evidence="1">
    <location>
        <begin position="85"/>
        <end position="104"/>
    </location>
</feature>
<keyword evidence="4" id="KW-1185">Reference proteome</keyword>
<dbReference type="RefSeq" id="WP_345400291.1">
    <property type="nucleotide sequence ID" value="NZ_BAABHG010000011.1"/>
</dbReference>
<sequence>MSYLGYPRLNFAGTFQADVDTANNPASHHDNNVFEPRFQWRLVWSPDGNVDVNGQWNPRGTNDLRFTDVRVTSVYDRDGRIVTSPSEDPVVGSRVTDDDRRPHGKFVDLDPHNQLVTELFGVRLRLVDRTGREALRGDFVPSSMTDLFPRAQLPTGRPDMSATYQSVLTGLEWGEGVNSPFLRALRSATQENTLSIKFTTDGVEDGSEHWPDNVTFGRIVGSLGPYRTGEPKRLVAGRRLRKFGAGRFNHAPCRVDEQSGLVFVDLGNSVPATSRGGPLVEVGALFLAVLTGGDQPRVVAPLDGVGGDFYRRDAGIVTARLDPGQRALVAGNRLAVTDGTGMILLAENHDATMVQADGQVFRLYPRPPHDTVGTVIHATRFGLPAAGVRIFVGTGQPPRELTVPALVVTDERGRAPVTITGTDPGNPRRFIDGSLTALHYGFPDRPTEPEGRLMVRVFDLYRAPRRPTWVRDVQPIFQRYANLVPVMHDVLDLGNYHEVTRHADYIRRTLLADVHSPNHMPATRDLSPGKRDMIVNWLNTTPAPPVLEIESPADLRDTLQQALLVELATIPPYLAALFSVKPGHNLKIAELIRGVVLEEMQHLAQVCNILNAVGGKPQIGRPGFVPTYPGRLPGPVLPDLRVRLRRLSIEHVRDVFMAIERPAHPTVDGRTFRGRVIDPASVRLDRAGAVLSADEGAMRTLAEWFERAEYTPMTIGWFYNRIARAIIRLDREGRLFTGDPATQVSWPDAPGLLYKVTDRRSALLGIYQIVEQGEGSPHDLNGDGLGDPNELGHYYRFAEIVEGRQLARDDRGRWAYTGPEIPFDPNGVYPVVDDADTYRSPIGSVARRESIMCDESYTRLLTALHRVFNGHSEGLDDTVGLMFQLQLQAKKLYGIRFDEHTVLGPAFQSPGVKF</sequence>
<feature type="domain" description="Iminophenyl-pyruvate dimer synthase" evidence="2">
    <location>
        <begin position="559"/>
        <end position="801"/>
    </location>
</feature>
<organism evidence="3 4">
    <name type="scientific">Amycolatopsis samaneae</name>
    <dbReference type="NCBI Taxonomy" id="664691"/>
    <lineage>
        <taxon>Bacteria</taxon>
        <taxon>Bacillati</taxon>
        <taxon>Actinomycetota</taxon>
        <taxon>Actinomycetes</taxon>
        <taxon>Pseudonocardiales</taxon>
        <taxon>Pseudonocardiaceae</taxon>
        <taxon>Amycolatopsis</taxon>
    </lineage>
</organism>
<dbReference type="SUPFAM" id="SSF47240">
    <property type="entry name" value="Ferritin-like"/>
    <property type="match status" value="1"/>
</dbReference>
<protein>
    <submittedName>
        <fullName evidence="3">Ferritin-like protein</fullName>
    </submittedName>
</protein>
<dbReference type="PANTHER" id="PTHR34400:SF4">
    <property type="entry name" value="MEMBRANE PROTEIN"/>
    <property type="match status" value="1"/>
</dbReference>
<dbReference type="InterPro" id="IPR009078">
    <property type="entry name" value="Ferritin-like_SF"/>
</dbReference>
<dbReference type="Gene3D" id="1.20.1260.10">
    <property type="match status" value="1"/>
</dbReference>
<gene>
    <name evidence="3" type="ORF">ACFSYJ_33000</name>
</gene>
<dbReference type="Pfam" id="PF12902">
    <property type="entry name" value="Ferritin-like"/>
    <property type="match status" value="1"/>
</dbReference>
<dbReference type="InterPro" id="IPR012347">
    <property type="entry name" value="Ferritin-like"/>
</dbReference>
<reference evidence="4" key="1">
    <citation type="journal article" date="2019" name="Int. J. Syst. Evol. Microbiol.">
        <title>The Global Catalogue of Microorganisms (GCM) 10K type strain sequencing project: providing services to taxonomists for standard genome sequencing and annotation.</title>
        <authorList>
            <consortium name="The Broad Institute Genomics Platform"/>
            <consortium name="The Broad Institute Genome Sequencing Center for Infectious Disease"/>
            <person name="Wu L."/>
            <person name="Ma J."/>
        </authorList>
    </citation>
    <scope>NUCLEOTIDE SEQUENCE [LARGE SCALE GENOMIC DNA]</scope>
    <source>
        <strain evidence="4">CGMCC 4.7643</strain>
    </source>
</reference>
<evidence type="ECO:0000259" key="2">
    <source>
        <dbReference type="Pfam" id="PF12902"/>
    </source>
</evidence>
<dbReference type="Proteomes" id="UP001597419">
    <property type="component" value="Unassembled WGS sequence"/>
</dbReference>
<dbReference type="EMBL" id="JBHUKU010000021">
    <property type="protein sequence ID" value="MFD2463471.1"/>
    <property type="molecule type" value="Genomic_DNA"/>
</dbReference>
<dbReference type="PANTHER" id="PTHR34400">
    <property type="match status" value="1"/>
</dbReference>
<evidence type="ECO:0000256" key="1">
    <source>
        <dbReference type="SAM" id="MobiDB-lite"/>
    </source>
</evidence>
<accession>A0ABW5GRH5</accession>
<evidence type="ECO:0000313" key="3">
    <source>
        <dbReference type="EMBL" id="MFD2463471.1"/>
    </source>
</evidence>
<feature type="compositionally biased region" description="Basic and acidic residues" evidence="1">
    <location>
        <begin position="95"/>
        <end position="104"/>
    </location>
</feature>
<proteinExistence type="predicted"/>
<evidence type="ECO:0000313" key="4">
    <source>
        <dbReference type="Proteomes" id="UP001597419"/>
    </source>
</evidence>
<dbReference type="InterPro" id="IPR026820">
    <property type="entry name" value="VioB/RebD_dom"/>
</dbReference>
<comment type="caution">
    <text evidence="3">The sequence shown here is derived from an EMBL/GenBank/DDBJ whole genome shotgun (WGS) entry which is preliminary data.</text>
</comment>
<name>A0ABW5GRH5_9PSEU</name>